<dbReference type="InterPro" id="IPR041726">
    <property type="entry name" value="ACAD10_11_N"/>
</dbReference>
<evidence type="ECO:0000313" key="3">
    <source>
        <dbReference type="Proteomes" id="UP001601303"/>
    </source>
</evidence>
<dbReference type="Gene3D" id="3.90.1200.10">
    <property type="match status" value="1"/>
</dbReference>
<dbReference type="InterPro" id="IPR002575">
    <property type="entry name" value="Aminoglycoside_PTrfase"/>
</dbReference>
<feature type="domain" description="Aminoglycoside phosphotransferase" evidence="1">
    <location>
        <begin position="35"/>
        <end position="258"/>
    </location>
</feature>
<proteinExistence type="predicted"/>
<name>A0ABW6MCC0_9ACTN</name>
<dbReference type="InterPro" id="IPR011009">
    <property type="entry name" value="Kinase-like_dom_sf"/>
</dbReference>
<evidence type="ECO:0000259" key="1">
    <source>
        <dbReference type="Pfam" id="PF01636"/>
    </source>
</evidence>
<dbReference type="RefSeq" id="WP_388112591.1">
    <property type="nucleotide sequence ID" value="NZ_JBIAHM010000014.1"/>
</dbReference>
<dbReference type="SUPFAM" id="SSF56112">
    <property type="entry name" value="Protein kinase-like (PK-like)"/>
    <property type="match status" value="1"/>
</dbReference>
<organism evidence="2 3">
    <name type="scientific">Streptomyces hokutonensis</name>
    <dbReference type="NCBI Taxonomy" id="1306990"/>
    <lineage>
        <taxon>Bacteria</taxon>
        <taxon>Bacillati</taxon>
        <taxon>Actinomycetota</taxon>
        <taxon>Actinomycetes</taxon>
        <taxon>Kitasatosporales</taxon>
        <taxon>Streptomycetaceae</taxon>
        <taxon>Streptomyces</taxon>
    </lineage>
</organism>
<dbReference type="Gene3D" id="3.30.200.20">
    <property type="entry name" value="Phosphorylase Kinase, domain 1"/>
    <property type="match status" value="1"/>
</dbReference>
<dbReference type="CDD" id="cd05154">
    <property type="entry name" value="ACAD10_11_N-like"/>
    <property type="match status" value="1"/>
</dbReference>
<keyword evidence="3" id="KW-1185">Reference proteome</keyword>
<sequence length="346" mass="36858">MSVVATNSPALVRELTDRTAAVVGGWIPGATVDGVEPLTGGTSSLTYVAHLSGVPAGYERVVLKVAPPGLPPVRNRDVLRQARLMAALAGQPGVRVPKVLFCDAGTPPDVQPFVAMELVPGECVEPVLVPRGTLTAGEVRSRALDAARMLADLHRVDPARTALAAEPAVSLHAEIDRWTRAFGTVPDDLRAGHEAVADRLLATAPAAMTPVFTHGDYRLGNTLCADGAITAIIDWEIWSLGDPRVDMTWLTFFTDEARHPAAASDEPTGMPSKAELVGAYEELRGEPLHDLAWFEALTKYKESAATALLIKRGRKSGQLNAMHQRMLPALPVLLDEAAELLGTARS</sequence>
<gene>
    <name evidence="2" type="ORF">ACFYNQ_35050</name>
</gene>
<accession>A0ABW6MCC0</accession>
<dbReference type="InterPro" id="IPR051678">
    <property type="entry name" value="AGP_Transferase"/>
</dbReference>
<dbReference type="Proteomes" id="UP001601303">
    <property type="component" value="Unassembled WGS sequence"/>
</dbReference>
<protein>
    <submittedName>
        <fullName evidence="2">Phosphotransferase family protein</fullName>
    </submittedName>
</protein>
<comment type="caution">
    <text evidence="2">The sequence shown here is derived from an EMBL/GenBank/DDBJ whole genome shotgun (WGS) entry which is preliminary data.</text>
</comment>
<evidence type="ECO:0000313" key="2">
    <source>
        <dbReference type="EMBL" id="MFE9603769.1"/>
    </source>
</evidence>
<dbReference type="EMBL" id="JBIAHM010000014">
    <property type="protein sequence ID" value="MFE9603769.1"/>
    <property type="molecule type" value="Genomic_DNA"/>
</dbReference>
<reference evidence="2 3" key="1">
    <citation type="submission" date="2024-10" db="EMBL/GenBank/DDBJ databases">
        <title>The Natural Products Discovery Center: Release of the First 8490 Sequenced Strains for Exploring Actinobacteria Biosynthetic Diversity.</title>
        <authorList>
            <person name="Kalkreuter E."/>
            <person name="Kautsar S.A."/>
            <person name="Yang D."/>
            <person name="Bader C.D."/>
            <person name="Teijaro C.N."/>
            <person name="Fluegel L."/>
            <person name="Davis C.M."/>
            <person name="Simpson J.R."/>
            <person name="Lauterbach L."/>
            <person name="Steele A.D."/>
            <person name="Gui C."/>
            <person name="Meng S."/>
            <person name="Li G."/>
            <person name="Viehrig K."/>
            <person name="Ye F."/>
            <person name="Su P."/>
            <person name="Kiefer A.F."/>
            <person name="Nichols A."/>
            <person name="Cepeda A.J."/>
            <person name="Yan W."/>
            <person name="Fan B."/>
            <person name="Jiang Y."/>
            <person name="Adhikari A."/>
            <person name="Zheng C.-J."/>
            <person name="Schuster L."/>
            <person name="Cowan T.M."/>
            <person name="Smanski M.J."/>
            <person name="Chevrette M.G."/>
            <person name="De Carvalho L.P.S."/>
            <person name="Shen B."/>
        </authorList>
    </citation>
    <scope>NUCLEOTIDE SEQUENCE [LARGE SCALE GENOMIC DNA]</scope>
    <source>
        <strain evidence="2 3">NPDC006488</strain>
    </source>
</reference>
<dbReference type="PANTHER" id="PTHR21310">
    <property type="entry name" value="AMINOGLYCOSIDE PHOSPHOTRANSFERASE-RELATED-RELATED"/>
    <property type="match status" value="1"/>
</dbReference>
<dbReference type="Pfam" id="PF01636">
    <property type="entry name" value="APH"/>
    <property type="match status" value="1"/>
</dbReference>